<proteinExistence type="predicted"/>
<feature type="domain" description="4Fe-4S ferredoxin-type" evidence="4">
    <location>
        <begin position="59"/>
        <end position="87"/>
    </location>
</feature>
<dbReference type="PROSITE" id="PS00198">
    <property type="entry name" value="4FE4S_FER_1"/>
    <property type="match status" value="1"/>
</dbReference>
<dbReference type="Gene3D" id="3.30.70.20">
    <property type="match status" value="1"/>
</dbReference>
<dbReference type="SUPFAM" id="SSF54862">
    <property type="entry name" value="4Fe-4S ferredoxins"/>
    <property type="match status" value="1"/>
</dbReference>
<reference evidence="5 6" key="1">
    <citation type="journal article" date="2013" name="Genome Announc.">
        <title>Draft Genome Sequence of Desulfotignum phosphitoxidans DSM 13687 Strain FiPS-3.</title>
        <authorList>
            <person name="Poehlein A."/>
            <person name="Daniel R."/>
            <person name="Simeonova D.D."/>
        </authorList>
    </citation>
    <scope>NUCLEOTIDE SEQUENCE [LARGE SCALE GENOMIC DNA]</scope>
    <source>
        <strain evidence="5 6">DSM 13687</strain>
    </source>
</reference>
<evidence type="ECO:0000259" key="4">
    <source>
        <dbReference type="PROSITE" id="PS51379"/>
    </source>
</evidence>
<keyword evidence="6" id="KW-1185">Reference proteome</keyword>
<dbReference type="GO" id="GO:0046872">
    <property type="term" value="F:metal ion binding"/>
    <property type="evidence" value="ECO:0007669"/>
    <property type="project" value="UniProtKB-KW"/>
</dbReference>
<dbReference type="Pfam" id="PF00037">
    <property type="entry name" value="Fer4"/>
    <property type="match status" value="2"/>
</dbReference>
<protein>
    <submittedName>
        <fullName evidence="5">Cobyrinic acid a,c-diamide synthase CobB</fullName>
        <ecNumber evidence="5">6.3.5.9</ecNumber>
    </submittedName>
</protein>
<dbReference type="GO" id="GO:0043802">
    <property type="term" value="F:hydrogenobyrinic acid a,c-diamide synthase (glutamine-hydrolysing) activity"/>
    <property type="evidence" value="ECO:0007669"/>
    <property type="project" value="UniProtKB-EC"/>
</dbReference>
<evidence type="ECO:0000256" key="3">
    <source>
        <dbReference type="ARBA" id="ARBA00023014"/>
    </source>
</evidence>
<dbReference type="CDD" id="cd03110">
    <property type="entry name" value="SIMIBI_bact_arch"/>
    <property type="match status" value="1"/>
</dbReference>
<dbReference type="InterPro" id="IPR027417">
    <property type="entry name" value="P-loop_NTPase"/>
</dbReference>
<keyword evidence="1" id="KW-0479">Metal-binding</keyword>
<dbReference type="PROSITE" id="PS51379">
    <property type="entry name" value="4FE4S_FER_2"/>
    <property type="match status" value="2"/>
</dbReference>
<comment type="caution">
    <text evidence="5">The sequence shown here is derived from an EMBL/GenBank/DDBJ whole genome shotgun (WGS) entry which is preliminary data.</text>
</comment>
<name>S0G7K1_9BACT</name>
<dbReference type="EC" id="6.3.5.9" evidence="5"/>
<keyword evidence="5" id="KW-0436">Ligase</keyword>
<dbReference type="Gene3D" id="3.40.50.300">
    <property type="entry name" value="P-loop containing nucleotide triphosphate hydrolases"/>
    <property type="match status" value="1"/>
</dbReference>
<dbReference type="PANTHER" id="PTHR43534:SF1">
    <property type="entry name" value="4FE-4S CLUSTER CONTAINING PARA FAMILY ATPASE PROTEIN"/>
    <property type="match status" value="1"/>
</dbReference>
<keyword evidence="3" id="KW-0411">Iron-sulfur</keyword>
<dbReference type="SUPFAM" id="SSF52540">
    <property type="entry name" value="P-loop containing nucleoside triphosphate hydrolases"/>
    <property type="match status" value="1"/>
</dbReference>
<dbReference type="RefSeq" id="WP_006963875.1">
    <property type="nucleotide sequence ID" value="NZ_APJX01000001.1"/>
</dbReference>
<dbReference type="Pfam" id="PF01656">
    <property type="entry name" value="CbiA"/>
    <property type="match status" value="1"/>
</dbReference>
<evidence type="ECO:0000256" key="1">
    <source>
        <dbReference type="ARBA" id="ARBA00022723"/>
    </source>
</evidence>
<dbReference type="GO" id="GO:0051536">
    <property type="term" value="F:iron-sulfur cluster binding"/>
    <property type="evidence" value="ECO:0007669"/>
    <property type="project" value="UniProtKB-KW"/>
</dbReference>
<dbReference type="EMBL" id="APJX01000001">
    <property type="protein sequence ID" value="EMS81207.1"/>
    <property type="molecule type" value="Genomic_DNA"/>
</dbReference>
<dbReference type="InterPro" id="IPR017896">
    <property type="entry name" value="4Fe4S_Fe-S-bd"/>
</dbReference>
<feature type="domain" description="4Fe-4S ferredoxin-type" evidence="4">
    <location>
        <begin position="88"/>
        <end position="117"/>
    </location>
</feature>
<evidence type="ECO:0000256" key="2">
    <source>
        <dbReference type="ARBA" id="ARBA00023004"/>
    </source>
</evidence>
<organism evidence="5 6">
    <name type="scientific">Desulfotignum phosphitoxidans DSM 13687</name>
    <dbReference type="NCBI Taxonomy" id="1286635"/>
    <lineage>
        <taxon>Bacteria</taxon>
        <taxon>Pseudomonadati</taxon>
        <taxon>Thermodesulfobacteriota</taxon>
        <taxon>Desulfobacteria</taxon>
        <taxon>Desulfobacterales</taxon>
        <taxon>Desulfobacteraceae</taxon>
        <taxon>Desulfotignum</taxon>
    </lineage>
</organism>
<dbReference type="Proteomes" id="UP000014216">
    <property type="component" value="Unassembled WGS sequence"/>
</dbReference>
<dbReference type="InterPro" id="IPR017900">
    <property type="entry name" value="4Fe4S_Fe_S_CS"/>
</dbReference>
<dbReference type="InterPro" id="IPR002586">
    <property type="entry name" value="CobQ/CobB/MinD/ParA_Nub-bd_dom"/>
</dbReference>
<dbReference type="PATRIC" id="fig|1286635.3.peg.365"/>
<keyword evidence="2" id="KW-0408">Iron</keyword>
<evidence type="ECO:0000313" key="6">
    <source>
        <dbReference type="Proteomes" id="UP000014216"/>
    </source>
</evidence>
<accession>S0G7K1</accession>
<sequence length="297" mass="32051">MKELVILSGKGGTGKTSLTAAFAGLKSSLMLCDADVDAADLHLIMAPDVQETHDFVGGNEAVIAPDRCTGCGTCLELCRFDAIDENQGEYTVDALNCEGCGVCVDMCPESAIDFPRKTCGQWFVSHTRFGPMVHARLGIAEENSGRLVALVREQAKKRARDAHIDLILTDGPPGIGCPVIASIGQASAILIVAEPTVSGIHDMKRVGELAAHFKIPAMVCINKFDLNLDQTRAIETIAREKNILVAGKIPFDPAFTKAMIQIQTLLEYDDTCPAAKAVRNIWETVMTHPAMKLERLM</sequence>
<dbReference type="OrthoDB" id="9778602at2"/>
<dbReference type="AlphaFoldDB" id="S0G7K1"/>
<evidence type="ECO:0000313" key="5">
    <source>
        <dbReference type="EMBL" id="EMS81207.1"/>
    </source>
</evidence>
<gene>
    <name evidence="5" type="primary">cobB2</name>
    <name evidence="5" type="ORF">Dpo_1c03460</name>
</gene>
<dbReference type="PANTHER" id="PTHR43534">
    <property type="entry name" value="MIND SUPERFAMILY P-LOOP ATPASE CONTAINING AN INSERTED FERREDOXIN DOMAIN"/>
    <property type="match status" value="1"/>
</dbReference>